<evidence type="ECO:0000313" key="10">
    <source>
        <dbReference type="EMBL" id="OAD72841.1"/>
    </source>
</evidence>
<keyword evidence="3 6" id="KW-0238">DNA-binding</keyword>
<dbReference type="SMART" id="SM00389">
    <property type="entry name" value="HOX"/>
    <property type="match status" value="1"/>
</dbReference>
<dbReference type="VEuPathDB" id="FungiDB:PHYBLDRAFT_146161"/>
<feature type="region of interest" description="Disordered" evidence="8">
    <location>
        <begin position="199"/>
        <end position="246"/>
    </location>
</feature>
<evidence type="ECO:0000256" key="3">
    <source>
        <dbReference type="ARBA" id="ARBA00023125"/>
    </source>
</evidence>
<evidence type="ECO:0000256" key="1">
    <source>
        <dbReference type="ARBA" id="ARBA00004123"/>
    </source>
</evidence>
<keyword evidence="5 6" id="KW-0539">Nucleus</keyword>
<sequence length="543" mass="61634">MQSTTYHDNLNNDISCYCDDMNCRKQCQDSPESANSVYPIPFSNYTHPNEWQPRFLAAASPYSPYTPEAHLYGYPVYEEGSALEYGSGDCDNIYAPVCDCDQHNLHSSRESLFGGANESELPHRHHHDHHEHHHQNVFRPAFYDPFEIKHRRRTSRSQFKMLEKTFSETPKPNGPLRRWLAQQLSMTPRGVQVWFQNRRAKAKLQKQQQDRRHHLRSTSHVSREQSKTESHHVFSPPYAVPLKREHSGASHLTISVSSSINDLSHYSPSRGSPVGAEGQGYLPSQSAYTPPQSSIERPLSLQPYSDCATIIGDDDEEDDEEYSVHGKNGDGLFENQQLLMTPLTPYQPSCYVDVFNTQPQQDLVGGVVSLSTVMDQPLILSTLSDSQKHKHLDQPLDLSSFEYPVQDQELFGEQTNPSDPLVYINSLFNETHLGETAKANEYYGANSIDSWIQTLPAQASSGSDVRPDSVWNSQSGAMPFLDTSFQPQRSFDSLPVERRHSHPVHSKIFNEEETLRRLSEPIVDWINHLQPYNPVTGVSNVLS</sequence>
<evidence type="ECO:0000256" key="4">
    <source>
        <dbReference type="ARBA" id="ARBA00023155"/>
    </source>
</evidence>
<dbReference type="STRING" id="763407.A0A163AE34"/>
<dbReference type="InterPro" id="IPR009057">
    <property type="entry name" value="Homeodomain-like_sf"/>
</dbReference>
<dbReference type="GO" id="GO:0005634">
    <property type="term" value="C:nucleus"/>
    <property type="evidence" value="ECO:0007669"/>
    <property type="project" value="UniProtKB-SubCell"/>
</dbReference>
<evidence type="ECO:0000256" key="2">
    <source>
        <dbReference type="ARBA" id="ARBA00022473"/>
    </source>
</evidence>
<dbReference type="PANTHER" id="PTHR45793:SF5">
    <property type="entry name" value="HOMEOTIC PROTEIN OCELLILESS"/>
    <property type="match status" value="1"/>
</dbReference>
<dbReference type="SUPFAM" id="SSF46689">
    <property type="entry name" value="Homeodomain-like"/>
    <property type="match status" value="1"/>
</dbReference>
<evidence type="ECO:0000313" key="11">
    <source>
        <dbReference type="Proteomes" id="UP000077315"/>
    </source>
</evidence>
<proteinExistence type="predicted"/>
<dbReference type="Gene3D" id="1.10.10.60">
    <property type="entry name" value="Homeodomain-like"/>
    <property type="match status" value="1"/>
</dbReference>
<name>A0A163AE34_PHYB8</name>
<reference evidence="11" key="1">
    <citation type="submission" date="2015-06" db="EMBL/GenBank/DDBJ databases">
        <title>Expansion of signal transduction pathways in fungi by whole-genome duplication.</title>
        <authorList>
            <consortium name="DOE Joint Genome Institute"/>
            <person name="Corrochano L.M."/>
            <person name="Kuo A."/>
            <person name="Marcet-Houben M."/>
            <person name="Polaino S."/>
            <person name="Salamov A."/>
            <person name="Villalobos J.M."/>
            <person name="Alvarez M.I."/>
            <person name="Avalos J."/>
            <person name="Benito E.P."/>
            <person name="Benoit I."/>
            <person name="Burger G."/>
            <person name="Camino L.P."/>
            <person name="Canovas D."/>
            <person name="Cerda-Olmedo E."/>
            <person name="Cheng J.-F."/>
            <person name="Dominguez A."/>
            <person name="Elias M."/>
            <person name="Eslava A.P."/>
            <person name="Glaser F."/>
            <person name="Grimwood J."/>
            <person name="Gutierrez G."/>
            <person name="Heitman J."/>
            <person name="Henrissat B."/>
            <person name="Iturriaga E.A."/>
            <person name="Lang B.F."/>
            <person name="Lavin J.L."/>
            <person name="Lee S."/>
            <person name="Li W."/>
            <person name="Lindquist E."/>
            <person name="Lopez-Garcia S."/>
            <person name="Luque E.M."/>
            <person name="Marcos A.T."/>
            <person name="Martin J."/>
            <person name="McCluskey K."/>
            <person name="Medina H.R."/>
            <person name="Miralles-Duran A."/>
            <person name="Miyazaki A."/>
            <person name="Munoz-Torres E."/>
            <person name="Oguiza J.A."/>
            <person name="Ohm R."/>
            <person name="Olmedo M."/>
            <person name="Orejas M."/>
            <person name="Ortiz-Castellanos L."/>
            <person name="Pisabarro A.G."/>
            <person name="Rodriguez-Romero J."/>
            <person name="Ruiz-Herrera J."/>
            <person name="Ruiz-Vazquez R."/>
            <person name="Sanz C."/>
            <person name="Schackwitz W."/>
            <person name="Schmutz J."/>
            <person name="Shahriari M."/>
            <person name="Shelest E."/>
            <person name="Silva-Franco F."/>
            <person name="Soanes D."/>
            <person name="Syed K."/>
            <person name="Tagua V.G."/>
            <person name="Talbot N.J."/>
            <person name="Thon M."/>
            <person name="De vries R.P."/>
            <person name="Wiebenga A."/>
            <person name="Yadav J.S."/>
            <person name="Braun E.L."/>
            <person name="Baker S."/>
            <person name="Garre V."/>
            <person name="Horwitz B."/>
            <person name="Torres-Martinez S."/>
            <person name="Idnurm A."/>
            <person name="Herrera-Estrella A."/>
            <person name="Gabaldon T."/>
            <person name="Grigoriev I.V."/>
        </authorList>
    </citation>
    <scope>NUCLEOTIDE SEQUENCE [LARGE SCALE GENOMIC DNA]</scope>
    <source>
        <strain evidence="11">NRRL 1555(-)</strain>
    </source>
</reference>
<keyword evidence="2" id="KW-0217">Developmental protein</keyword>
<dbReference type="Proteomes" id="UP000077315">
    <property type="component" value="Unassembled WGS sequence"/>
</dbReference>
<protein>
    <submittedName>
        <fullName evidence="10">Homeodomain-like DNA binding domain-containing transcription factor</fullName>
    </submittedName>
</protein>
<comment type="subcellular location">
    <subcellularLocation>
        <location evidence="1 6 7">Nucleus</location>
    </subcellularLocation>
</comment>
<evidence type="ECO:0000256" key="7">
    <source>
        <dbReference type="RuleBase" id="RU000682"/>
    </source>
</evidence>
<gene>
    <name evidence="10" type="ORF">PHYBLDRAFT_146161</name>
</gene>
<dbReference type="AlphaFoldDB" id="A0A163AE34"/>
<dbReference type="InterPro" id="IPR001356">
    <property type="entry name" value="HD"/>
</dbReference>
<dbReference type="GO" id="GO:0000978">
    <property type="term" value="F:RNA polymerase II cis-regulatory region sequence-specific DNA binding"/>
    <property type="evidence" value="ECO:0007669"/>
    <property type="project" value="TreeGrafter"/>
</dbReference>
<dbReference type="PROSITE" id="PS00027">
    <property type="entry name" value="HOMEOBOX_1"/>
    <property type="match status" value="1"/>
</dbReference>
<dbReference type="Pfam" id="PF00046">
    <property type="entry name" value="Homeodomain"/>
    <property type="match status" value="1"/>
</dbReference>
<organism evidence="10 11">
    <name type="scientific">Phycomyces blakesleeanus (strain ATCC 8743b / DSM 1359 / FGSC 10004 / NBRC 33097 / NRRL 1555)</name>
    <dbReference type="NCBI Taxonomy" id="763407"/>
    <lineage>
        <taxon>Eukaryota</taxon>
        <taxon>Fungi</taxon>
        <taxon>Fungi incertae sedis</taxon>
        <taxon>Mucoromycota</taxon>
        <taxon>Mucoromycotina</taxon>
        <taxon>Mucoromycetes</taxon>
        <taxon>Mucorales</taxon>
        <taxon>Phycomycetaceae</taxon>
        <taxon>Phycomyces</taxon>
    </lineage>
</organism>
<dbReference type="OrthoDB" id="6159439at2759"/>
<feature type="region of interest" description="Disordered" evidence="8">
    <location>
        <begin position="114"/>
        <end position="135"/>
    </location>
</feature>
<feature type="domain" description="Homeobox" evidence="9">
    <location>
        <begin position="145"/>
        <end position="205"/>
    </location>
</feature>
<evidence type="ECO:0000259" key="9">
    <source>
        <dbReference type="PROSITE" id="PS50071"/>
    </source>
</evidence>
<keyword evidence="11" id="KW-1185">Reference proteome</keyword>
<evidence type="ECO:0000256" key="6">
    <source>
        <dbReference type="PROSITE-ProRule" id="PRU00108"/>
    </source>
</evidence>
<keyword evidence="4 6" id="KW-0371">Homeobox</keyword>
<feature type="compositionally biased region" description="Basic residues" evidence="8">
    <location>
        <begin position="123"/>
        <end position="135"/>
    </location>
</feature>
<dbReference type="EMBL" id="KV440982">
    <property type="protein sequence ID" value="OAD72841.1"/>
    <property type="molecule type" value="Genomic_DNA"/>
</dbReference>
<feature type="DNA-binding region" description="Homeobox" evidence="6">
    <location>
        <begin position="147"/>
        <end position="206"/>
    </location>
</feature>
<dbReference type="PROSITE" id="PS50071">
    <property type="entry name" value="HOMEOBOX_2"/>
    <property type="match status" value="1"/>
</dbReference>
<evidence type="ECO:0000256" key="8">
    <source>
        <dbReference type="SAM" id="MobiDB-lite"/>
    </source>
</evidence>
<dbReference type="GO" id="GO:0000981">
    <property type="term" value="F:DNA-binding transcription factor activity, RNA polymerase II-specific"/>
    <property type="evidence" value="ECO:0007669"/>
    <property type="project" value="InterPro"/>
</dbReference>
<accession>A0A163AE34</accession>
<feature type="compositionally biased region" description="Polar residues" evidence="8">
    <location>
        <begin position="282"/>
        <end position="295"/>
    </location>
</feature>
<evidence type="ECO:0000256" key="5">
    <source>
        <dbReference type="ARBA" id="ARBA00023242"/>
    </source>
</evidence>
<dbReference type="CDD" id="cd00086">
    <property type="entry name" value="homeodomain"/>
    <property type="match status" value="1"/>
</dbReference>
<dbReference type="InterPro" id="IPR017970">
    <property type="entry name" value="Homeobox_CS"/>
</dbReference>
<dbReference type="InParanoid" id="A0A163AE34"/>
<dbReference type="GeneID" id="28992505"/>
<feature type="region of interest" description="Disordered" evidence="8">
    <location>
        <begin position="264"/>
        <end position="299"/>
    </location>
</feature>
<feature type="compositionally biased region" description="Basic and acidic residues" evidence="8">
    <location>
        <begin position="221"/>
        <end position="232"/>
    </location>
</feature>
<dbReference type="PANTHER" id="PTHR45793">
    <property type="entry name" value="HOMEOBOX PROTEIN"/>
    <property type="match status" value="1"/>
</dbReference>
<dbReference type="RefSeq" id="XP_018290881.1">
    <property type="nucleotide sequence ID" value="XM_018431599.1"/>
</dbReference>